<dbReference type="GO" id="GO:0030677">
    <property type="term" value="C:ribonuclease P complex"/>
    <property type="evidence" value="ECO:0007669"/>
    <property type="project" value="InterPro"/>
</dbReference>
<comment type="caution">
    <text evidence="1">The sequence shown here is derived from an EMBL/GenBank/DDBJ whole genome shotgun (WGS) entry which is preliminary data.</text>
</comment>
<keyword evidence="2" id="KW-1185">Reference proteome</keyword>
<dbReference type="RefSeq" id="XP_022285296.1">
    <property type="nucleotide sequence ID" value="XM_022429650.1"/>
</dbReference>
<protein>
    <submittedName>
        <fullName evidence="1">Ribonuclease P 40kDa (Rpp40) subunit domain-containing protein</fullName>
    </submittedName>
</protein>
<dbReference type="AlphaFoldDB" id="A0A219APW3"/>
<dbReference type="Proteomes" id="UP000078397">
    <property type="component" value="Unassembled WGS sequence"/>
</dbReference>
<dbReference type="GeneID" id="33936870"/>
<reference evidence="1 2" key="1">
    <citation type="journal article" date="2016" name="PLoS Pathog.">
        <title>Biosynthesis of antibiotic leucinostatins in bio-control fungus Purpureocillium lilacinum and their inhibition on phytophthora revealed by genome mining.</title>
        <authorList>
            <person name="Wang G."/>
            <person name="Liu Z."/>
            <person name="Lin R."/>
            <person name="Li E."/>
            <person name="Mao Z."/>
            <person name="Ling J."/>
            <person name="Yang Y."/>
            <person name="Yin W.B."/>
            <person name="Xie B."/>
        </authorList>
    </citation>
    <scope>NUCLEOTIDE SEQUENCE [LARGE SCALE GENOMIC DNA]</scope>
    <source>
        <strain evidence="1">170</strain>
    </source>
</reference>
<organism evidence="1 2">
    <name type="scientific">Pochonia chlamydosporia 170</name>
    <dbReference type="NCBI Taxonomy" id="1380566"/>
    <lineage>
        <taxon>Eukaryota</taxon>
        <taxon>Fungi</taxon>
        <taxon>Dikarya</taxon>
        <taxon>Ascomycota</taxon>
        <taxon>Pezizomycotina</taxon>
        <taxon>Sordariomycetes</taxon>
        <taxon>Hypocreomycetidae</taxon>
        <taxon>Hypocreales</taxon>
        <taxon>Clavicipitaceae</taxon>
        <taxon>Pochonia</taxon>
    </lineage>
</organism>
<proteinExistence type="predicted"/>
<dbReference type="Pfam" id="PF08584">
    <property type="entry name" value="Ribonuc_P_40"/>
    <property type="match status" value="1"/>
</dbReference>
<gene>
    <name evidence="1" type="ORF">VFPPC_17984</name>
</gene>
<sequence length="119" mass="13112">MHLDKETFERAGIPGKPLSMRMDGTDSARWGGWLFVSVDLNTPTAPSNRKAYECLVGASQEVFTEQLTWLFCLKVGTCKTSLSPCISSKLLYQASESLQSITTRGPPTSRCFFAPRICG</sequence>
<dbReference type="GO" id="GO:0001682">
    <property type="term" value="P:tRNA 5'-leader removal"/>
    <property type="evidence" value="ECO:0007669"/>
    <property type="project" value="InterPro"/>
</dbReference>
<name>A0A219APW3_METCM</name>
<dbReference type="KEGG" id="pchm:VFPPC_17984"/>
<accession>A0A219APW3</accession>
<evidence type="ECO:0000313" key="1">
    <source>
        <dbReference type="EMBL" id="OWT42823.1"/>
    </source>
</evidence>
<dbReference type="InterPro" id="IPR013893">
    <property type="entry name" value="RNase_P_Rpp40"/>
</dbReference>
<dbReference type="EMBL" id="LSBJ02000005">
    <property type="protein sequence ID" value="OWT42823.1"/>
    <property type="molecule type" value="Genomic_DNA"/>
</dbReference>
<dbReference type="OrthoDB" id="4940216at2759"/>
<evidence type="ECO:0000313" key="2">
    <source>
        <dbReference type="Proteomes" id="UP000078397"/>
    </source>
</evidence>